<dbReference type="InterPro" id="IPR029069">
    <property type="entry name" value="HotDog_dom_sf"/>
</dbReference>
<dbReference type="InParanoid" id="A0A554ND16"/>
<accession>A0A554ND16</accession>
<dbReference type="Proteomes" id="UP000319894">
    <property type="component" value="Unassembled WGS sequence"/>
</dbReference>
<dbReference type="Pfam" id="PF01575">
    <property type="entry name" value="MaoC_dehydratas"/>
    <property type="match status" value="1"/>
</dbReference>
<dbReference type="Gene3D" id="3.10.129.10">
    <property type="entry name" value="Hotdog Thioesterase"/>
    <property type="match status" value="1"/>
</dbReference>
<dbReference type="CDD" id="cd03454">
    <property type="entry name" value="YdeM"/>
    <property type="match status" value="1"/>
</dbReference>
<protein>
    <submittedName>
        <fullName evidence="2">Acyl dehydratase</fullName>
    </submittedName>
</protein>
<reference evidence="2 3" key="1">
    <citation type="submission" date="2018-06" db="EMBL/GenBank/DDBJ databases">
        <title>Natronomonas sp. F16-60 a new haloarchaeon isolated from a solar saltern of Isla Cristina, Huelva, Spain.</title>
        <authorList>
            <person name="Duran-Viseras A."/>
            <person name="Sanchez-Porro C."/>
            <person name="Ventosa A."/>
        </authorList>
    </citation>
    <scope>NUCLEOTIDE SEQUENCE [LARGE SCALE GENOMIC DNA]</scope>
    <source>
        <strain evidence="2 3">F16-60</strain>
    </source>
</reference>
<comment type="caution">
    <text evidence="2">The sequence shown here is derived from an EMBL/GenBank/DDBJ whole genome shotgun (WGS) entry which is preliminary data.</text>
</comment>
<keyword evidence="3" id="KW-1185">Reference proteome</keyword>
<dbReference type="PANTHER" id="PTHR43664:SF1">
    <property type="entry name" value="BETA-METHYLMALYL-COA DEHYDRATASE"/>
    <property type="match status" value="1"/>
</dbReference>
<proteinExistence type="predicted"/>
<gene>
    <name evidence="2" type="ORF">DP107_05410</name>
</gene>
<sequence length="154" mass="17142">MRYYEDMAVGDVTEHGTYEMTKEEIIEFAEQYDPQPFHTDEEAAEESIFGSLAASGWHTASACMRLLVDGVLEDQASLGAAGVDELRWKQPVYPGDELTVRVETIEKEPHPTDPTRGRVNSRMTGINQDGEAVISWVGLGMVQRREPLDEAPGE</sequence>
<organism evidence="2 3">
    <name type="scientific">Haloglomus irregulare</name>
    <dbReference type="NCBI Taxonomy" id="2234134"/>
    <lineage>
        <taxon>Archaea</taxon>
        <taxon>Methanobacteriati</taxon>
        <taxon>Methanobacteriota</taxon>
        <taxon>Stenosarchaea group</taxon>
        <taxon>Halobacteria</taxon>
        <taxon>Halobacteriales</taxon>
        <taxon>Natronomonadaceae</taxon>
        <taxon>Haloglomus</taxon>
    </lineage>
</organism>
<evidence type="ECO:0000313" key="3">
    <source>
        <dbReference type="Proteomes" id="UP000319894"/>
    </source>
</evidence>
<name>A0A554ND16_9EURY</name>
<evidence type="ECO:0000259" key="1">
    <source>
        <dbReference type="Pfam" id="PF01575"/>
    </source>
</evidence>
<dbReference type="RefSeq" id="WP_144261125.1">
    <property type="nucleotide sequence ID" value="NZ_QMDX01000002.1"/>
</dbReference>
<feature type="domain" description="MaoC-like" evidence="1">
    <location>
        <begin position="16"/>
        <end position="110"/>
    </location>
</feature>
<dbReference type="EMBL" id="QMDX01000002">
    <property type="protein sequence ID" value="TSD15286.1"/>
    <property type="molecule type" value="Genomic_DNA"/>
</dbReference>
<dbReference type="PANTHER" id="PTHR43664">
    <property type="entry name" value="MONOAMINE OXIDASE-RELATED"/>
    <property type="match status" value="1"/>
</dbReference>
<dbReference type="OrthoDB" id="225748at2157"/>
<dbReference type="InterPro" id="IPR002539">
    <property type="entry name" value="MaoC-like_dom"/>
</dbReference>
<dbReference type="SUPFAM" id="SSF54637">
    <property type="entry name" value="Thioesterase/thiol ester dehydrase-isomerase"/>
    <property type="match status" value="1"/>
</dbReference>
<dbReference type="InterPro" id="IPR052342">
    <property type="entry name" value="MCH/BMMD"/>
</dbReference>
<dbReference type="AlphaFoldDB" id="A0A554ND16"/>
<evidence type="ECO:0000313" key="2">
    <source>
        <dbReference type="EMBL" id="TSD15286.1"/>
    </source>
</evidence>